<comment type="caution">
    <text evidence="10">The sequence shown here is derived from an EMBL/GenBank/DDBJ whole genome shotgun (WGS) entry which is preliminary data.</text>
</comment>
<evidence type="ECO:0000256" key="2">
    <source>
        <dbReference type="ARBA" id="ARBA00022553"/>
    </source>
</evidence>
<evidence type="ECO:0000256" key="7">
    <source>
        <dbReference type="SAM" id="MobiDB-lite"/>
    </source>
</evidence>
<dbReference type="Pfam" id="PF09402">
    <property type="entry name" value="MSC"/>
    <property type="match status" value="1"/>
</dbReference>
<evidence type="ECO:0000256" key="8">
    <source>
        <dbReference type="SAM" id="Phobius"/>
    </source>
</evidence>
<dbReference type="EMBL" id="JASCZI010151045">
    <property type="protein sequence ID" value="MED6167720.1"/>
    <property type="molecule type" value="Genomic_DNA"/>
</dbReference>
<evidence type="ECO:0000256" key="4">
    <source>
        <dbReference type="ARBA" id="ARBA00022989"/>
    </source>
</evidence>
<sequence>MNRGRERKSKTSSPSLIPMGIEPPRDLLPSKHDFPKLLLVLAISCLVAFSCNLFFTSFVNPPTKPFCDSILIDSLPSFSDDCEPCPAHGECYAGILECFKGYRRHRNFCVEDSEISESARKIAERVEFHLCEEYAQFMCYETGSIWVREDEFWNRLEPFGDVLLDNVLYNFTKEKAVESISKSMELRLNSHGVKEYKCPDLLAQHYKPYACRVRQWILQNILLVLPVFAMLVLSTTLFWNVRRKLRISKRVEELYNQVCEILEDNALTAKSANDECEPWVVASRLRDHLLLPRERKDPLIWKKVEELVQEDSRVDRYPKLVKGESKVVWEWQVEGSLSASKMKNKRDASKMRVNEGINHNYQKQAQPIRKAEHKEPPF</sequence>
<name>A0ABU6V5E6_9FABA</name>
<keyword evidence="4 8" id="KW-1133">Transmembrane helix</keyword>
<evidence type="ECO:0000256" key="3">
    <source>
        <dbReference type="ARBA" id="ARBA00022692"/>
    </source>
</evidence>
<organism evidence="10 11">
    <name type="scientific">Stylosanthes scabra</name>
    <dbReference type="NCBI Taxonomy" id="79078"/>
    <lineage>
        <taxon>Eukaryota</taxon>
        <taxon>Viridiplantae</taxon>
        <taxon>Streptophyta</taxon>
        <taxon>Embryophyta</taxon>
        <taxon>Tracheophyta</taxon>
        <taxon>Spermatophyta</taxon>
        <taxon>Magnoliopsida</taxon>
        <taxon>eudicotyledons</taxon>
        <taxon>Gunneridae</taxon>
        <taxon>Pentapetalae</taxon>
        <taxon>rosids</taxon>
        <taxon>fabids</taxon>
        <taxon>Fabales</taxon>
        <taxon>Fabaceae</taxon>
        <taxon>Papilionoideae</taxon>
        <taxon>50 kb inversion clade</taxon>
        <taxon>dalbergioids sensu lato</taxon>
        <taxon>Dalbergieae</taxon>
        <taxon>Pterocarpus clade</taxon>
        <taxon>Stylosanthes</taxon>
    </lineage>
</organism>
<accession>A0ABU6V5E6</accession>
<dbReference type="Proteomes" id="UP001341840">
    <property type="component" value="Unassembled WGS sequence"/>
</dbReference>
<comment type="subcellular location">
    <subcellularLocation>
        <location evidence="1">Nucleus inner membrane</location>
    </subcellularLocation>
</comment>
<keyword evidence="2" id="KW-0597">Phosphoprotein</keyword>
<evidence type="ECO:0000256" key="6">
    <source>
        <dbReference type="ARBA" id="ARBA00023242"/>
    </source>
</evidence>
<reference evidence="10 11" key="1">
    <citation type="journal article" date="2023" name="Plants (Basel)">
        <title>Bridging the Gap: Combining Genomics and Transcriptomics Approaches to Understand Stylosanthes scabra, an Orphan Legume from the Brazilian Caatinga.</title>
        <authorList>
            <person name="Ferreira-Neto J.R.C."/>
            <person name="da Silva M.D."/>
            <person name="Binneck E."/>
            <person name="de Melo N.F."/>
            <person name="da Silva R.H."/>
            <person name="de Melo A.L.T.M."/>
            <person name="Pandolfi V."/>
            <person name="Bustamante F.O."/>
            <person name="Brasileiro-Vidal A.C."/>
            <person name="Benko-Iseppon A.M."/>
        </authorList>
    </citation>
    <scope>NUCLEOTIDE SEQUENCE [LARGE SCALE GENOMIC DNA]</scope>
    <source>
        <tissue evidence="10">Leaves</tissue>
    </source>
</reference>
<evidence type="ECO:0000313" key="11">
    <source>
        <dbReference type="Proteomes" id="UP001341840"/>
    </source>
</evidence>
<feature type="transmembrane region" description="Helical" evidence="8">
    <location>
        <begin position="37"/>
        <end position="59"/>
    </location>
</feature>
<keyword evidence="5 8" id="KW-0472">Membrane</keyword>
<protein>
    <recommendedName>
        <fullName evidence="9">Man1/Src1-like C-terminal domain-containing protein</fullName>
    </recommendedName>
</protein>
<dbReference type="PANTHER" id="PTHR47808">
    <property type="entry name" value="INNER NUCLEAR MEMBRANE PROTEIN HEH2-RELATED"/>
    <property type="match status" value="1"/>
</dbReference>
<feature type="compositionally biased region" description="Basic and acidic residues" evidence="7">
    <location>
        <begin position="369"/>
        <end position="378"/>
    </location>
</feature>
<feature type="transmembrane region" description="Helical" evidence="8">
    <location>
        <begin position="216"/>
        <end position="241"/>
    </location>
</feature>
<dbReference type="InterPro" id="IPR044780">
    <property type="entry name" value="Heh2/Src1"/>
</dbReference>
<evidence type="ECO:0000313" key="10">
    <source>
        <dbReference type="EMBL" id="MED6167720.1"/>
    </source>
</evidence>
<feature type="domain" description="Man1/Src1-like C-terminal" evidence="9">
    <location>
        <begin position="76"/>
        <end position="331"/>
    </location>
</feature>
<gene>
    <name evidence="10" type="ORF">PIB30_005342</name>
</gene>
<evidence type="ECO:0000259" key="9">
    <source>
        <dbReference type="Pfam" id="PF09402"/>
    </source>
</evidence>
<dbReference type="Gene3D" id="1.10.10.1180">
    <property type="entry name" value="MAN1, winged-helix domain"/>
    <property type="match status" value="1"/>
</dbReference>
<evidence type="ECO:0000256" key="1">
    <source>
        <dbReference type="ARBA" id="ARBA00004540"/>
    </source>
</evidence>
<feature type="region of interest" description="Disordered" evidence="7">
    <location>
        <begin position="1"/>
        <end position="22"/>
    </location>
</feature>
<keyword evidence="3 8" id="KW-0812">Transmembrane</keyword>
<proteinExistence type="predicted"/>
<feature type="compositionally biased region" description="Basic residues" evidence="7">
    <location>
        <begin position="1"/>
        <end position="10"/>
    </location>
</feature>
<dbReference type="PANTHER" id="PTHR47808:SF2">
    <property type="entry name" value="LEM DOMAIN-CONTAINING PROTEIN 2"/>
    <property type="match status" value="1"/>
</dbReference>
<evidence type="ECO:0000256" key="5">
    <source>
        <dbReference type="ARBA" id="ARBA00023136"/>
    </source>
</evidence>
<dbReference type="InterPro" id="IPR041885">
    <property type="entry name" value="MAN1_winged_helix_dom"/>
</dbReference>
<keyword evidence="6" id="KW-0539">Nucleus</keyword>
<feature type="region of interest" description="Disordered" evidence="7">
    <location>
        <begin position="340"/>
        <end position="378"/>
    </location>
</feature>
<keyword evidence="11" id="KW-1185">Reference proteome</keyword>
<dbReference type="InterPro" id="IPR018996">
    <property type="entry name" value="Man1/Src1-like_C"/>
</dbReference>